<dbReference type="EMBL" id="DTGZ01000092">
    <property type="protein sequence ID" value="HGV97617.1"/>
    <property type="molecule type" value="Genomic_DNA"/>
</dbReference>
<protein>
    <recommendedName>
        <fullName evidence="2">T9SS type A sorting domain-containing protein</fullName>
    </recommendedName>
</protein>
<comment type="caution">
    <text evidence="1">The sequence shown here is derived from an EMBL/GenBank/DDBJ whole genome shotgun (WGS) entry which is preliminary data.</text>
</comment>
<accession>A0A7C4XKT6</accession>
<sequence length="187" mass="20740">MSDGSSGMGILDINNPASPSLVGWFDTPGTAYQSRCYNNKIFVADGTAGLRILNFAEPDSIYEIGYLNSYHNALSIFINDTIAFLADDGDGVYLLDVRITGVKEEKRNLLPIMFNVFPSLGALFTIDFTLLGKNPICLVIYDCSGRKIKTLFNGVMPEGNYRLYWDGSEELNRKVYILSHCGRIIQG</sequence>
<organism evidence="1">
    <name type="scientific">candidate division WOR-3 bacterium</name>
    <dbReference type="NCBI Taxonomy" id="2052148"/>
    <lineage>
        <taxon>Bacteria</taxon>
        <taxon>Bacteria division WOR-3</taxon>
    </lineage>
</organism>
<evidence type="ECO:0000313" key="1">
    <source>
        <dbReference type="EMBL" id="HGV97617.1"/>
    </source>
</evidence>
<reference evidence="1" key="1">
    <citation type="journal article" date="2020" name="mSystems">
        <title>Genome- and Community-Level Interaction Insights into Carbon Utilization and Element Cycling Functions of Hydrothermarchaeota in Hydrothermal Sediment.</title>
        <authorList>
            <person name="Zhou Z."/>
            <person name="Liu Y."/>
            <person name="Xu W."/>
            <person name="Pan J."/>
            <person name="Luo Z.H."/>
            <person name="Li M."/>
        </authorList>
    </citation>
    <scope>NUCLEOTIDE SEQUENCE [LARGE SCALE GENOMIC DNA]</scope>
    <source>
        <strain evidence="1">SpSt-774</strain>
    </source>
</reference>
<gene>
    <name evidence="1" type="ORF">ENV60_04910</name>
</gene>
<proteinExistence type="predicted"/>
<dbReference type="Gene3D" id="2.60.40.4070">
    <property type="match status" value="1"/>
</dbReference>
<evidence type="ECO:0008006" key="2">
    <source>
        <dbReference type="Google" id="ProtNLM"/>
    </source>
</evidence>
<dbReference type="AlphaFoldDB" id="A0A7C4XKT6"/>
<name>A0A7C4XKT6_UNCW3</name>